<feature type="domain" description="MROH2B-like HEAT-repeats" evidence="1">
    <location>
        <begin position="78"/>
        <end position="143"/>
    </location>
</feature>
<comment type="caution">
    <text evidence="2">The sequence shown here is derived from an EMBL/GenBank/DDBJ whole genome shotgun (WGS) entry which is preliminary data.</text>
</comment>
<protein>
    <recommendedName>
        <fullName evidence="1">MROH2B-like HEAT-repeats domain-containing protein</fullName>
    </recommendedName>
</protein>
<evidence type="ECO:0000259" key="1">
    <source>
        <dbReference type="Pfam" id="PF23210"/>
    </source>
</evidence>
<accession>A0A3S4ZC75</accession>
<name>A0A3S4ZC75_9PLAT</name>
<evidence type="ECO:0000313" key="2">
    <source>
        <dbReference type="EMBL" id="VEL07804.1"/>
    </source>
</evidence>
<reference evidence="2" key="1">
    <citation type="submission" date="2018-11" db="EMBL/GenBank/DDBJ databases">
        <authorList>
            <consortium name="Pathogen Informatics"/>
        </authorList>
    </citation>
    <scope>NUCLEOTIDE SEQUENCE</scope>
</reference>
<dbReference type="AlphaFoldDB" id="A0A3S4ZC75"/>
<gene>
    <name evidence="2" type="ORF">PXEA_LOCUS1244</name>
</gene>
<keyword evidence="3" id="KW-1185">Reference proteome</keyword>
<evidence type="ECO:0000313" key="3">
    <source>
        <dbReference type="Proteomes" id="UP000784294"/>
    </source>
</evidence>
<sequence>MFRYFGSFSVHASAESLVFLDSWADFYSSFTGILLCTVTAFDAISSRVIQFVLLLVLRRQTVEKCRLLHLHHLIRNIINEFHISDLLETQIPRLCDRILQLAATTVGPMRHVLWPFVLELLVPAECTDSVAAICQVITNLVKEPSYSEFALPETCLEPGGPLEDRDFAPFRLPPDMAKDLSECGEL</sequence>
<proteinExistence type="predicted"/>
<organism evidence="2 3">
    <name type="scientific">Protopolystoma xenopodis</name>
    <dbReference type="NCBI Taxonomy" id="117903"/>
    <lineage>
        <taxon>Eukaryota</taxon>
        <taxon>Metazoa</taxon>
        <taxon>Spiralia</taxon>
        <taxon>Lophotrochozoa</taxon>
        <taxon>Platyhelminthes</taxon>
        <taxon>Monogenea</taxon>
        <taxon>Polyopisthocotylea</taxon>
        <taxon>Polystomatidea</taxon>
        <taxon>Polystomatidae</taxon>
        <taxon>Protopolystoma</taxon>
    </lineage>
</organism>
<dbReference type="InterPro" id="IPR055408">
    <property type="entry name" value="HEAT_MROH2B-like"/>
</dbReference>
<dbReference type="Pfam" id="PF23210">
    <property type="entry name" value="HEAT_Maestro_2"/>
    <property type="match status" value="1"/>
</dbReference>
<dbReference type="EMBL" id="CAAALY010002495">
    <property type="protein sequence ID" value="VEL07804.1"/>
    <property type="molecule type" value="Genomic_DNA"/>
</dbReference>
<dbReference type="Proteomes" id="UP000784294">
    <property type="component" value="Unassembled WGS sequence"/>
</dbReference>
<dbReference type="OrthoDB" id="1884734at2759"/>